<dbReference type="OrthoDB" id="1932527at2759"/>
<reference evidence="3" key="1">
    <citation type="journal article" date="2017" name="Front. Plant Sci.">
        <title>Climate Clever Clovers: New Paradigm to Reduce the Environmental Footprint of Ruminants by Breeding Low Methanogenic Forages Utilizing Haplotype Variation.</title>
        <authorList>
            <person name="Kaur P."/>
            <person name="Appels R."/>
            <person name="Bayer P.E."/>
            <person name="Keeble-Gagnere G."/>
            <person name="Wang J."/>
            <person name="Hirakawa H."/>
            <person name="Shirasawa K."/>
            <person name="Vercoe P."/>
            <person name="Stefanova K."/>
            <person name="Durmic Z."/>
            <person name="Nichols P."/>
            <person name="Revell C."/>
            <person name="Isobe S.N."/>
            <person name="Edwards D."/>
            <person name="Erskine W."/>
        </authorList>
    </citation>
    <scope>NUCLEOTIDE SEQUENCE [LARGE SCALE GENOMIC DNA]</scope>
    <source>
        <strain evidence="3">cv. Daliak</strain>
    </source>
</reference>
<feature type="domain" description="Reverse transcriptase zinc-binding" evidence="1">
    <location>
        <begin position="353"/>
        <end position="441"/>
    </location>
</feature>
<organism evidence="2 3">
    <name type="scientific">Trifolium subterraneum</name>
    <name type="common">Subterranean clover</name>
    <dbReference type="NCBI Taxonomy" id="3900"/>
    <lineage>
        <taxon>Eukaryota</taxon>
        <taxon>Viridiplantae</taxon>
        <taxon>Streptophyta</taxon>
        <taxon>Embryophyta</taxon>
        <taxon>Tracheophyta</taxon>
        <taxon>Spermatophyta</taxon>
        <taxon>Magnoliopsida</taxon>
        <taxon>eudicotyledons</taxon>
        <taxon>Gunneridae</taxon>
        <taxon>Pentapetalae</taxon>
        <taxon>rosids</taxon>
        <taxon>fabids</taxon>
        <taxon>Fabales</taxon>
        <taxon>Fabaceae</taxon>
        <taxon>Papilionoideae</taxon>
        <taxon>50 kb inversion clade</taxon>
        <taxon>NPAAA clade</taxon>
        <taxon>Hologalegina</taxon>
        <taxon>IRL clade</taxon>
        <taxon>Trifolieae</taxon>
        <taxon>Trifolium</taxon>
    </lineage>
</organism>
<evidence type="ECO:0000313" key="3">
    <source>
        <dbReference type="Proteomes" id="UP000242715"/>
    </source>
</evidence>
<dbReference type="Proteomes" id="UP000242715">
    <property type="component" value="Unassembled WGS sequence"/>
</dbReference>
<dbReference type="Pfam" id="PF13966">
    <property type="entry name" value="zf-RVT"/>
    <property type="match status" value="1"/>
</dbReference>
<dbReference type="InterPro" id="IPR026960">
    <property type="entry name" value="RVT-Znf"/>
</dbReference>
<dbReference type="EMBL" id="DF973427">
    <property type="protein sequence ID" value="GAU30513.1"/>
    <property type="molecule type" value="Genomic_DNA"/>
</dbReference>
<accession>A0A2Z6ML44</accession>
<protein>
    <recommendedName>
        <fullName evidence="1">Reverse transcriptase zinc-binding domain-containing protein</fullName>
    </recommendedName>
</protein>
<dbReference type="PANTHER" id="PTHR33116">
    <property type="entry name" value="REVERSE TRANSCRIPTASE ZINC-BINDING DOMAIN-CONTAINING PROTEIN-RELATED-RELATED"/>
    <property type="match status" value="1"/>
</dbReference>
<gene>
    <name evidence="2" type="ORF">TSUD_18930</name>
</gene>
<proteinExistence type="predicted"/>
<sequence>MPRPTVEELHFPSLSFAEGGSLVKSFSVVEVKAAIWDCDSYKSPGPDGVNFGFLKEFWEEMQVDIMRFITEFHMNGKLSKGINSTFITLIPISLVGSLYKILAKVLPNRLQLVIGSVISETQTTFVKNRQILDGILIANARKWISESVCTTTASVLVNGSPTEEFPMERGLRQDDPISPFMFLLAAEGLNVMMRAMVQANLYTEYNIGSENSTIVSHLQFADDTILLVVKSWANVHALRGVLSLFEKVYGLKVNFHKSMLVGVNISVSWLTEAAFVLGFQVGKVPFMYLGLPIGGDPCRLAFWEPIVSSIPTRFSRWKNCLFSFGGRLILLKSVLTSLPVYALSFFKAPSGGYSVRDAYSRLTALADGTTTGVPDLIWHKQVPLKVSVLAWRLLRNRLLTKDNLVARNIILPDASFCVGGCGEPKTVNHLFLSCPAFAPLWLLVCSWLHINAVASEVLQVHFTQFVACLGGSRTRGSFLQLFWLCCTSVIWHERNNRVFKAEGTTMQQMLEKVKLCMYWWMKAHYVHLGIHTHRWWSSPLVCLGID</sequence>
<dbReference type="AlphaFoldDB" id="A0A2Z6ML44"/>
<evidence type="ECO:0000313" key="2">
    <source>
        <dbReference type="EMBL" id="GAU30513.1"/>
    </source>
</evidence>
<dbReference type="PANTHER" id="PTHR33116:SF78">
    <property type="entry name" value="OS12G0587133 PROTEIN"/>
    <property type="match status" value="1"/>
</dbReference>
<evidence type="ECO:0000259" key="1">
    <source>
        <dbReference type="Pfam" id="PF13966"/>
    </source>
</evidence>
<keyword evidence="3" id="KW-1185">Reference proteome</keyword>
<name>A0A2Z6ML44_TRISU</name>